<dbReference type="PANTHER" id="PTHR37984:SF7">
    <property type="entry name" value="INTEGRASE CATALYTIC DOMAIN-CONTAINING PROTEIN"/>
    <property type="match status" value="1"/>
</dbReference>
<accession>A0AAV3YYJ6</accession>
<dbReference type="InterPro" id="IPR043128">
    <property type="entry name" value="Rev_trsase/Diguanyl_cyclase"/>
</dbReference>
<comment type="caution">
    <text evidence="1">The sequence shown here is derived from an EMBL/GenBank/DDBJ whole genome shotgun (WGS) entry which is preliminary data.</text>
</comment>
<sequence>MAHANFRPPDYLSLQGNVAENWKSWYQQFQNFLTPKEADHKPDTVKIAMLLNCLGPESLERYNNFESTGEEDRTSYATVIQKFERHYLGMKRTVFSRYQFWTCVMEEGRPFEDFCTHLQYLARQCDFVEMDNMVRDKIVFSIKEKPLKERLLREDNPTLQKVKDLCLAFEVTQIEIKKMNKPGTTMSGNDQSRSVAPLQQVKKKKFAPEPSKRICKQCGSEHRPRQCPAYGKTCHKCKGKNHFASVCRSGQKNKTPHKTKVHEVEIGSEEEEQHFWVGELETDKGKRWSVNAKLKEEAVPVIQPPRRVPPAILPELKKKLKEMEENGIIEVVDEPTEWVHNLVIAQTPDGSLRLCLDPKALNKNIKREIFEIPTFEQIVPQLGGKKVFTTLDQKDAYWQV</sequence>
<keyword evidence="2" id="KW-1185">Reference proteome</keyword>
<proteinExistence type="predicted"/>
<gene>
    <name evidence="1" type="ORF">PoB_001401000</name>
</gene>
<dbReference type="PANTHER" id="PTHR37984">
    <property type="entry name" value="PROTEIN CBG26694"/>
    <property type="match status" value="1"/>
</dbReference>
<dbReference type="Proteomes" id="UP000735302">
    <property type="component" value="Unassembled WGS sequence"/>
</dbReference>
<reference evidence="1 2" key="1">
    <citation type="journal article" date="2021" name="Elife">
        <title>Chloroplast acquisition without the gene transfer in kleptoplastic sea slugs, Plakobranchus ocellatus.</title>
        <authorList>
            <person name="Maeda T."/>
            <person name="Takahashi S."/>
            <person name="Yoshida T."/>
            <person name="Shimamura S."/>
            <person name="Takaki Y."/>
            <person name="Nagai Y."/>
            <person name="Toyoda A."/>
            <person name="Suzuki Y."/>
            <person name="Arimoto A."/>
            <person name="Ishii H."/>
            <person name="Satoh N."/>
            <person name="Nishiyama T."/>
            <person name="Hasebe M."/>
            <person name="Maruyama T."/>
            <person name="Minagawa J."/>
            <person name="Obokata J."/>
            <person name="Shigenobu S."/>
        </authorList>
    </citation>
    <scope>NUCLEOTIDE SEQUENCE [LARGE SCALE GENOMIC DNA]</scope>
</reference>
<dbReference type="SUPFAM" id="SSF56672">
    <property type="entry name" value="DNA/RNA polymerases"/>
    <property type="match status" value="1"/>
</dbReference>
<dbReference type="InterPro" id="IPR043502">
    <property type="entry name" value="DNA/RNA_pol_sf"/>
</dbReference>
<dbReference type="InterPro" id="IPR050951">
    <property type="entry name" value="Retrovirus_Pol_polyprotein"/>
</dbReference>
<evidence type="ECO:0000313" key="1">
    <source>
        <dbReference type="EMBL" id="GFN87504.1"/>
    </source>
</evidence>
<dbReference type="Gene3D" id="3.10.10.10">
    <property type="entry name" value="HIV Type 1 Reverse Transcriptase, subunit A, domain 1"/>
    <property type="match status" value="1"/>
</dbReference>
<name>A0AAV3YYJ6_9GAST</name>
<protein>
    <submittedName>
        <fullName evidence="1">Polyprotein</fullName>
    </submittedName>
</protein>
<dbReference type="EMBL" id="BLXT01001714">
    <property type="protein sequence ID" value="GFN87504.1"/>
    <property type="molecule type" value="Genomic_DNA"/>
</dbReference>
<dbReference type="Gene3D" id="4.10.60.10">
    <property type="entry name" value="Zinc finger, CCHC-type"/>
    <property type="match status" value="1"/>
</dbReference>
<dbReference type="AlphaFoldDB" id="A0AAV3YYJ6"/>
<evidence type="ECO:0000313" key="2">
    <source>
        <dbReference type="Proteomes" id="UP000735302"/>
    </source>
</evidence>
<organism evidence="1 2">
    <name type="scientific">Plakobranchus ocellatus</name>
    <dbReference type="NCBI Taxonomy" id="259542"/>
    <lineage>
        <taxon>Eukaryota</taxon>
        <taxon>Metazoa</taxon>
        <taxon>Spiralia</taxon>
        <taxon>Lophotrochozoa</taxon>
        <taxon>Mollusca</taxon>
        <taxon>Gastropoda</taxon>
        <taxon>Heterobranchia</taxon>
        <taxon>Euthyneura</taxon>
        <taxon>Panpulmonata</taxon>
        <taxon>Sacoglossa</taxon>
        <taxon>Placobranchoidea</taxon>
        <taxon>Plakobranchidae</taxon>
        <taxon>Plakobranchus</taxon>
    </lineage>
</organism>
<dbReference type="Gene3D" id="3.30.70.270">
    <property type="match status" value="1"/>
</dbReference>